<dbReference type="Gene3D" id="3.30.20.10">
    <property type="entry name" value="Endochitinase, domain 2"/>
    <property type="match status" value="1"/>
</dbReference>
<evidence type="ECO:0000259" key="5">
    <source>
        <dbReference type="PROSITE" id="PS00774"/>
    </source>
</evidence>
<evidence type="ECO:0000256" key="1">
    <source>
        <dbReference type="ARBA" id="ARBA00022821"/>
    </source>
</evidence>
<keyword evidence="2 4" id="KW-1015">Disulfide bond</keyword>
<feature type="domain" description="Glycoside hydrolase family 19 catalytic" evidence="5">
    <location>
        <begin position="187"/>
        <end position="197"/>
    </location>
</feature>
<proteinExistence type="predicted"/>
<reference evidence="6 7" key="1">
    <citation type="submission" date="2017-11" db="EMBL/GenBank/DDBJ databases">
        <title>Genomic Encyclopedia of Archaeal and Bacterial Type Strains, Phase II (KMG-II): From Individual Species to Whole Genera.</title>
        <authorList>
            <person name="Goeker M."/>
        </authorList>
    </citation>
    <scope>NUCLEOTIDE SEQUENCE [LARGE SCALE GENOMIC DNA]</scope>
    <source>
        <strain evidence="6 7">DSM 27268</strain>
    </source>
</reference>
<dbReference type="SUPFAM" id="SSF53955">
    <property type="entry name" value="Lysozyme-like"/>
    <property type="match status" value="1"/>
</dbReference>
<sequence>MIMWQPVGLQAQPLPLREKPDSATYLTHILNARKWDQLFPNRYGKSRLGPHAADSGKHDFYTFAAFVAAARKFPGFLGQGSPQVRRRELAAFLAHVAQETSGGWDQAPGGYLKWGLYFRQEQGCTHGCAQYSVANASYPPLPGVSYHGRGPLQLSYNYMYGMFSEAWFGSKDSLLQHPEKLLQDSVLAFASAIWFWMTPVANKPSCHAVMTGQWIPSAADSAAGRLPGFGVTLNIINGGVECGHSPSAETLHRYDFYEYFCRQFHTDPGPNLMCTYQQPFSLHP</sequence>
<dbReference type="Gene3D" id="1.10.530.10">
    <property type="match status" value="1"/>
</dbReference>
<protein>
    <submittedName>
        <fullName evidence="6">Chitinase class I</fullName>
    </submittedName>
</protein>
<evidence type="ECO:0000256" key="2">
    <source>
        <dbReference type="ARBA" id="ARBA00023157"/>
    </source>
</evidence>
<evidence type="ECO:0000256" key="3">
    <source>
        <dbReference type="PIRSR" id="PIRSR001060-1"/>
    </source>
</evidence>
<feature type="disulfide bond" evidence="4">
    <location>
        <begin position="242"/>
        <end position="274"/>
    </location>
</feature>
<keyword evidence="1" id="KW-0611">Plant defense</keyword>
<dbReference type="EMBL" id="PGFG01000001">
    <property type="protein sequence ID" value="PJJ74929.1"/>
    <property type="molecule type" value="Genomic_DNA"/>
</dbReference>
<dbReference type="AlphaFoldDB" id="A0A2M9CSR1"/>
<accession>A0A2M9CSR1</accession>
<dbReference type="GO" id="GO:0005975">
    <property type="term" value="P:carbohydrate metabolic process"/>
    <property type="evidence" value="ECO:0007669"/>
    <property type="project" value="InterPro"/>
</dbReference>
<dbReference type="PIRSF" id="PIRSF001060">
    <property type="entry name" value="Endochitinase"/>
    <property type="match status" value="1"/>
</dbReference>
<dbReference type="PANTHER" id="PTHR22595:SF79">
    <property type="entry name" value="CHITINASE 12"/>
    <property type="match status" value="1"/>
</dbReference>
<gene>
    <name evidence="6" type="ORF">BXY57_0494</name>
</gene>
<dbReference type="CDD" id="cd00325">
    <property type="entry name" value="chitinase_GH19"/>
    <property type="match status" value="1"/>
</dbReference>
<organism evidence="6 7">
    <name type="scientific">Thermoflavifilum aggregans</name>
    <dbReference type="NCBI Taxonomy" id="454188"/>
    <lineage>
        <taxon>Bacteria</taxon>
        <taxon>Pseudomonadati</taxon>
        <taxon>Bacteroidota</taxon>
        <taxon>Chitinophagia</taxon>
        <taxon>Chitinophagales</taxon>
        <taxon>Chitinophagaceae</taxon>
        <taxon>Thermoflavifilum</taxon>
    </lineage>
</organism>
<feature type="active site" description="Proton donor" evidence="3">
    <location>
        <position position="99"/>
    </location>
</feature>
<keyword evidence="7" id="KW-1185">Reference proteome</keyword>
<evidence type="ECO:0000313" key="6">
    <source>
        <dbReference type="EMBL" id="PJJ74929.1"/>
    </source>
</evidence>
<dbReference type="InterPro" id="IPR000726">
    <property type="entry name" value="Glyco_hydro_19_cat"/>
</dbReference>
<dbReference type="GO" id="GO:0050832">
    <property type="term" value="P:defense response to fungus"/>
    <property type="evidence" value="ECO:0007669"/>
    <property type="project" value="UniProtKB-ARBA"/>
</dbReference>
<dbReference type="Pfam" id="PF00182">
    <property type="entry name" value="Glyco_hydro_19"/>
    <property type="match status" value="1"/>
</dbReference>
<evidence type="ECO:0000256" key="4">
    <source>
        <dbReference type="PIRSR" id="PIRSR001060-2"/>
    </source>
</evidence>
<dbReference type="PANTHER" id="PTHR22595">
    <property type="entry name" value="CHITINASE-RELATED"/>
    <property type="match status" value="1"/>
</dbReference>
<evidence type="ECO:0000313" key="7">
    <source>
        <dbReference type="Proteomes" id="UP000230000"/>
    </source>
</evidence>
<dbReference type="GO" id="GO:0016998">
    <property type="term" value="P:cell wall macromolecule catabolic process"/>
    <property type="evidence" value="ECO:0007669"/>
    <property type="project" value="InterPro"/>
</dbReference>
<dbReference type="Proteomes" id="UP000230000">
    <property type="component" value="Unassembled WGS sequence"/>
</dbReference>
<dbReference type="GO" id="GO:0006032">
    <property type="term" value="P:chitin catabolic process"/>
    <property type="evidence" value="ECO:0007669"/>
    <property type="project" value="InterPro"/>
</dbReference>
<name>A0A2M9CSR1_9BACT</name>
<dbReference type="PROSITE" id="PS00774">
    <property type="entry name" value="CHITINASE_19_2"/>
    <property type="match status" value="1"/>
</dbReference>
<dbReference type="InterPro" id="IPR016283">
    <property type="entry name" value="Glyco_hydro_19"/>
</dbReference>
<comment type="caution">
    <text evidence="6">The sequence shown here is derived from an EMBL/GenBank/DDBJ whole genome shotgun (WGS) entry which is preliminary data.</text>
</comment>
<dbReference type="InterPro" id="IPR023346">
    <property type="entry name" value="Lysozyme-like_dom_sf"/>
</dbReference>
<dbReference type="GO" id="GO:0004568">
    <property type="term" value="F:chitinase activity"/>
    <property type="evidence" value="ECO:0007669"/>
    <property type="project" value="InterPro"/>
</dbReference>